<dbReference type="Gene3D" id="1.10.630.10">
    <property type="entry name" value="Cytochrome P450"/>
    <property type="match status" value="1"/>
</dbReference>
<keyword evidence="4" id="KW-0408">Iron</keyword>
<proteinExistence type="inferred from homology"/>
<dbReference type="SUPFAM" id="SSF48264">
    <property type="entry name" value="Cytochrome P450"/>
    <property type="match status" value="1"/>
</dbReference>
<evidence type="ECO:0000256" key="4">
    <source>
        <dbReference type="ARBA" id="ARBA00023004"/>
    </source>
</evidence>
<dbReference type="PANTHER" id="PTHR24300:SF153">
    <property type="entry name" value="CYTOCHROME P450 2G1-LIKE-RELATED"/>
    <property type="match status" value="1"/>
</dbReference>
<evidence type="ECO:0000313" key="6">
    <source>
        <dbReference type="Proteomes" id="UP001176940"/>
    </source>
</evidence>
<dbReference type="EMBL" id="CAUEEQ010025001">
    <property type="protein sequence ID" value="CAJ0946131.1"/>
    <property type="molecule type" value="Genomic_DNA"/>
</dbReference>
<dbReference type="PRINTS" id="PR00463">
    <property type="entry name" value="EP450I"/>
</dbReference>
<dbReference type="Proteomes" id="UP001176940">
    <property type="component" value="Unassembled WGS sequence"/>
</dbReference>
<organism evidence="5 6">
    <name type="scientific">Ranitomeya imitator</name>
    <name type="common">mimic poison frog</name>
    <dbReference type="NCBI Taxonomy" id="111125"/>
    <lineage>
        <taxon>Eukaryota</taxon>
        <taxon>Metazoa</taxon>
        <taxon>Chordata</taxon>
        <taxon>Craniata</taxon>
        <taxon>Vertebrata</taxon>
        <taxon>Euteleostomi</taxon>
        <taxon>Amphibia</taxon>
        <taxon>Batrachia</taxon>
        <taxon>Anura</taxon>
        <taxon>Neobatrachia</taxon>
        <taxon>Hyloidea</taxon>
        <taxon>Dendrobatidae</taxon>
        <taxon>Dendrobatinae</taxon>
        <taxon>Ranitomeya</taxon>
    </lineage>
</organism>
<evidence type="ECO:0000313" key="5">
    <source>
        <dbReference type="EMBL" id="CAJ0946131.1"/>
    </source>
</evidence>
<protein>
    <recommendedName>
        <fullName evidence="7">Cytochrome P450</fullName>
    </recommendedName>
</protein>
<dbReference type="InterPro" id="IPR050182">
    <property type="entry name" value="Cytochrome_P450_fam2"/>
</dbReference>
<evidence type="ECO:0008006" key="7">
    <source>
        <dbReference type="Google" id="ProtNLM"/>
    </source>
</evidence>
<name>A0ABN9LPN9_9NEOB</name>
<accession>A0ABN9LPN9</accession>
<evidence type="ECO:0000256" key="3">
    <source>
        <dbReference type="ARBA" id="ARBA00022723"/>
    </source>
</evidence>
<comment type="cofactor">
    <cofactor evidence="1">
        <name>heme</name>
        <dbReference type="ChEBI" id="CHEBI:30413"/>
    </cofactor>
</comment>
<reference evidence="5" key="1">
    <citation type="submission" date="2023-07" db="EMBL/GenBank/DDBJ databases">
        <authorList>
            <person name="Stuckert A."/>
        </authorList>
    </citation>
    <scope>NUCLEOTIDE SEQUENCE</scope>
</reference>
<dbReference type="Pfam" id="PF00067">
    <property type="entry name" value="p450"/>
    <property type="match status" value="1"/>
</dbReference>
<dbReference type="InterPro" id="IPR002401">
    <property type="entry name" value="Cyt_P450_E_grp-I"/>
</dbReference>
<keyword evidence="3" id="KW-0479">Metal-binding</keyword>
<comment type="similarity">
    <text evidence="2">Belongs to the cytochrome P450 family.</text>
</comment>
<sequence>MLRNCACTPCGDILRETHEGKNIVEQCKRDQHKGEPVRVVPREEGNILLRRVVGGRITVGVTDFRPYFKFRWTVDYRLAVYLLHLRRHRGQHWERDVSRVPEDFQAFPSNGWRPSHNISGGHIGFTNGESWKNRRRFALLTLRNFGMGKKSIEERILEEVQFLIKEFENTKQSPVDLTIFLARAVSNVICSIIYGNRFDYEDKRLLAITASIYNNFCVMSSTWGTLYNMFPNLMDYLPGPHKKIWRNFQDIYDISADLIENHEKTLDPKNPRDYIDCFLIKIKQEADIPDTSFYIKSLPRTIQNLLFGGTETVSTTLRYGILILMKYPEIAERIQKEIDNVVGRDRSPSIADRSKMPYTEATIHEFMRFCDVIPISLPRSTSTNTVFRGFSIPKGTLITPLLTSVHYDPEYYTEPNMFNPNNFLDEKGLFKKNDAHMPFAAANLSRESLARMELFLFFTSLLQNFTFKPMVSKEELDIRPTASGLGSVPPEYKCCILPR</sequence>
<dbReference type="PANTHER" id="PTHR24300">
    <property type="entry name" value="CYTOCHROME P450 508A4-RELATED"/>
    <property type="match status" value="1"/>
</dbReference>
<evidence type="ECO:0000256" key="1">
    <source>
        <dbReference type="ARBA" id="ARBA00001971"/>
    </source>
</evidence>
<keyword evidence="6" id="KW-1185">Reference proteome</keyword>
<dbReference type="InterPro" id="IPR036396">
    <property type="entry name" value="Cyt_P450_sf"/>
</dbReference>
<gene>
    <name evidence="5" type="ORF">RIMI_LOCUS11183357</name>
</gene>
<evidence type="ECO:0000256" key="2">
    <source>
        <dbReference type="ARBA" id="ARBA00010617"/>
    </source>
</evidence>
<comment type="caution">
    <text evidence="5">The sequence shown here is derived from an EMBL/GenBank/DDBJ whole genome shotgun (WGS) entry which is preliminary data.</text>
</comment>
<dbReference type="InterPro" id="IPR001128">
    <property type="entry name" value="Cyt_P450"/>
</dbReference>